<evidence type="ECO:0000313" key="1">
    <source>
        <dbReference type="EMBL" id="AIU53942.1"/>
    </source>
</evidence>
<organism evidence="1">
    <name type="scientific">Macrococcoides caseolyticum</name>
    <dbReference type="NCBI Taxonomy" id="69966"/>
    <lineage>
        <taxon>Bacteria</taxon>
        <taxon>Bacillati</taxon>
        <taxon>Bacillota</taxon>
        <taxon>Bacilli</taxon>
        <taxon>Bacillales</taxon>
        <taxon>Staphylococcaceae</taxon>
        <taxon>Macrococcoides</taxon>
    </lineage>
</organism>
<protein>
    <submittedName>
        <fullName evidence="1">TclE</fullName>
    </submittedName>
</protein>
<sequence length="49" mass="5390">MSEFQTNNIEGLDVTDLEFISEEVTEKDEKEIMGASCTTCVCTCSCCTT</sequence>
<geneLocation type="plasmid" evidence="1">
    <name>pBac115</name>
</geneLocation>
<dbReference type="AlphaFoldDB" id="A0A097PT98"/>
<gene>
    <name evidence="1" type="primary">tclE</name>
</gene>
<proteinExistence type="predicted"/>
<dbReference type="EMBL" id="KM613043">
    <property type="protein sequence ID" value="AIU53942.1"/>
    <property type="molecule type" value="Genomic_DNA"/>
</dbReference>
<dbReference type="NCBIfam" id="TIGR03892">
    <property type="entry name" value="thiopep_precurs"/>
    <property type="match status" value="1"/>
</dbReference>
<dbReference type="NCBIfam" id="NF033401">
    <property type="entry name" value="thiazolyl_BerA"/>
    <property type="match status" value="1"/>
</dbReference>
<dbReference type="InterPro" id="IPR023895">
    <property type="entry name" value="Thiopep_bacteriocin_prcur"/>
</dbReference>
<reference evidence="1" key="1">
    <citation type="journal article" date="2014" name="J. Bacteriol.">
        <title>Characterization of a novel plasmid-borne thiopeptide gene cluster in Staphylococcus epidermidis strain 115.</title>
        <authorList>
            <person name="Bennallack P.R."/>
            <person name="Burt S.R."/>
            <person name="Heder M.J."/>
            <person name="Robison R.A."/>
            <person name="Griffitts J.S."/>
        </authorList>
    </citation>
    <scope>NUCLEOTIDE SEQUENCE</scope>
    <source>
        <strain evidence="1">115</strain>
        <plasmid evidence="1">pBac115</plasmid>
    </source>
</reference>
<accession>A0A097PT98</accession>
<keyword evidence="1" id="KW-0614">Plasmid</keyword>
<name>A0A097PT98_9STAP</name>